<feature type="domain" description="SH2" evidence="3">
    <location>
        <begin position="495"/>
        <end position="590"/>
    </location>
</feature>
<feature type="region of interest" description="Disordered" evidence="2">
    <location>
        <begin position="743"/>
        <end position="800"/>
    </location>
</feature>
<feature type="compositionally biased region" description="Polar residues" evidence="2">
    <location>
        <begin position="611"/>
        <end position="620"/>
    </location>
</feature>
<evidence type="ECO:0000259" key="3">
    <source>
        <dbReference type="PROSITE" id="PS50001"/>
    </source>
</evidence>
<feature type="compositionally biased region" description="Basic and acidic residues" evidence="2">
    <location>
        <begin position="353"/>
        <end position="367"/>
    </location>
</feature>
<dbReference type="SMART" id="SM00252">
    <property type="entry name" value="SH2"/>
    <property type="match status" value="1"/>
</dbReference>
<reference evidence="4" key="1">
    <citation type="submission" date="2019-05" db="EMBL/GenBank/DDBJ databases">
        <title>Annotation for the trematode Fasciolopsis buski.</title>
        <authorList>
            <person name="Choi Y.-J."/>
        </authorList>
    </citation>
    <scope>NUCLEOTIDE SEQUENCE</scope>
    <source>
        <strain evidence="4">HT</strain>
        <tissue evidence="4">Whole worm</tissue>
    </source>
</reference>
<feature type="region of interest" description="Disordered" evidence="2">
    <location>
        <begin position="597"/>
        <end position="644"/>
    </location>
</feature>
<feature type="compositionally biased region" description="Basic and acidic residues" evidence="2">
    <location>
        <begin position="790"/>
        <end position="800"/>
    </location>
</feature>
<organism evidence="4 5">
    <name type="scientific">Fasciolopsis buskii</name>
    <dbReference type="NCBI Taxonomy" id="27845"/>
    <lineage>
        <taxon>Eukaryota</taxon>
        <taxon>Metazoa</taxon>
        <taxon>Spiralia</taxon>
        <taxon>Lophotrochozoa</taxon>
        <taxon>Platyhelminthes</taxon>
        <taxon>Trematoda</taxon>
        <taxon>Digenea</taxon>
        <taxon>Plagiorchiida</taxon>
        <taxon>Echinostomata</taxon>
        <taxon>Echinostomatoidea</taxon>
        <taxon>Fasciolidae</taxon>
        <taxon>Fasciolopsis</taxon>
    </lineage>
</organism>
<keyword evidence="5" id="KW-1185">Reference proteome</keyword>
<feature type="compositionally biased region" description="Basic and acidic residues" evidence="2">
    <location>
        <begin position="66"/>
        <end position="76"/>
    </location>
</feature>
<protein>
    <submittedName>
        <fullName evidence="4">Tensin-4</fullName>
    </submittedName>
</protein>
<feature type="compositionally biased region" description="Low complexity" evidence="2">
    <location>
        <begin position="189"/>
        <end position="198"/>
    </location>
</feature>
<dbReference type="PROSITE" id="PS50001">
    <property type="entry name" value="SH2"/>
    <property type="match status" value="1"/>
</dbReference>
<evidence type="ECO:0000313" key="5">
    <source>
        <dbReference type="Proteomes" id="UP000728185"/>
    </source>
</evidence>
<dbReference type="InterPro" id="IPR036860">
    <property type="entry name" value="SH2_dom_sf"/>
</dbReference>
<proteinExistence type="predicted"/>
<dbReference type="Pfam" id="PF00017">
    <property type="entry name" value="SH2"/>
    <property type="match status" value="1"/>
</dbReference>
<feature type="region of interest" description="Disordered" evidence="2">
    <location>
        <begin position="148"/>
        <end position="256"/>
    </location>
</feature>
<dbReference type="Proteomes" id="UP000728185">
    <property type="component" value="Unassembled WGS sequence"/>
</dbReference>
<feature type="region of interest" description="Disordered" evidence="2">
    <location>
        <begin position="57"/>
        <end position="79"/>
    </location>
</feature>
<dbReference type="InterPro" id="IPR000980">
    <property type="entry name" value="SH2"/>
</dbReference>
<dbReference type="Gene3D" id="3.30.505.10">
    <property type="entry name" value="SH2 domain"/>
    <property type="match status" value="1"/>
</dbReference>
<feature type="region of interest" description="Disordered" evidence="2">
    <location>
        <begin position="336"/>
        <end position="395"/>
    </location>
</feature>
<comment type="caution">
    <text evidence="4">The sequence shown here is derived from an EMBL/GenBank/DDBJ whole genome shotgun (WGS) entry which is preliminary data.</text>
</comment>
<evidence type="ECO:0000313" key="4">
    <source>
        <dbReference type="EMBL" id="KAA0193443.1"/>
    </source>
</evidence>
<dbReference type="EMBL" id="LUCM01005029">
    <property type="protein sequence ID" value="KAA0193443.1"/>
    <property type="molecule type" value="Genomic_DNA"/>
</dbReference>
<accession>A0A8E0RZ41</accession>
<dbReference type="SUPFAM" id="SSF55550">
    <property type="entry name" value="SH2 domain"/>
    <property type="match status" value="1"/>
</dbReference>
<feature type="compositionally biased region" description="Polar residues" evidence="2">
    <location>
        <begin position="374"/>
        <end position="390"/>
    </location>
</feature>
<keyword evidence="1" id="KW-0727">SH2 domain</keyword>
<gene>
    <name evidence="4" type="ORF">FBUS_06985</name>
</gene>
<evidence type="ECO:0000256" key="2">
    <source>
        <dbReference type="SAM" id="MobiDB-lite"/>
    </source>
</evidence>
<sequence>MAFLRRHFLRRSEGKRLSTVADAQLIGGSTRQPRRRAGSGLSSLFSQARHSAFFPSTSANISDPVEVEKPRRDKSNAHAQSVDWLSRLGTPNPAQKTHIFVDLRTFAGGSPVVALKERLDAQAVADAKASAFAEAAAVLAAAKLASESSNPSCVNSNGNASATGCKSPGRNSSASRDVRPIFSSPKTISDSTVFSSDSGGSGGSRDCSKQPETSVVGELESPPIPPVRLHSLGRGPHRPLPQTPGSSGGGGKQFSVRGGFHLDTTCTCLSEEDVTGVVSPDLCHVTTSESTASSPGGRVLPNGHGQDHLTAPCLPARGSATSSSSFFSGILQQASNFSESHRPGGKGSAFAVSDRRARNVDRPDSRRFSHGPHSPTSDPLESGSQWTTVRNPPHRSHEQALFPETVPGPLHVIAEGCVSHQPWPAGPFVPDSNGVAAVSAAPNMSASTISASTISAETPTPTATPTPTPSQTPQLFGSHAVISREDCEFLRHAPWYQALLPRELAFELLAREDVGSFIVRNSATHPDCCALSVRVPQQNNPTGIIHYLIQRTQNGVRLKGLDKEWPSLRALITHLTVIPEMLPCLLRMPVDSSNPVFTQLDEPRRDWDSVPTAQRGSSQDARSHRVGSGVANLQPVTSLPSRPVPPACASRSYLTASSSVIDTSRSSGNRGLAVEQSDIHEVRSHSIQFSETRSDLNPVDIIKRKSHSLGTKTQCVGEDASEALCKYDEAICMPQTEKLRTRSLKNQGGSADAECWSRSDAVSPFQHDDDEEDEDYQRLSDFSSMMADLKPSRDTEVTSC</sequence>
<name>A0A8E0RZ41_9TREM</name>
<evidence type="ECO:0000256" key="1">
    <source>
        <dbReference type="PROSITE-ProRule" id="PRU00191"/>
    </source>
</evidence>
<dbReference type="PANTHER" id="PTHR15832">
    <property type="entry name" value="SHC (SRC HOMOLOGY DOMAIN C-TERMINAL) ADAPTOR HOMOLOG"/>
    <property type="match status" value="1"/>
</dbReference>
<feature type="compositionally biased region" description="Polar residues" evidence="2">
    <location>
        <begin position="148"/>
        <end position="175"/>
    </location>
</feature>
<dbReference type="OrthoDB" id="10013007at2759"/>
<dbReference type="AlphaFoldDB" id="A0A8E0RZ41"/>
<dbReference type="PANTHER" id="PTHR15832:SF2">
    <property type="entry name" value="SH2 DOMAIN-CONTAINING PROTEIN"/>
    <property type="match status" value="1"/>
</dbReference>